<sequence length="339" mass="36352">MTNENRKKRKLTIAKAMSEALAQEMRRDKNVFVMGEDVGALGGVFGTTQGLLDEFGKNRVRDTPISETAFIGAAVGAATMGMRPVVELMFVDFFGVCMDAIYNLAAKNAYFSGGHQPAPMVLMTSVGGGYSDAGQHSQCLYGTFAHLPGMKVVIPSNAYDAKGLMVSAIRDNNPVIFMFHKNLQGMGWLGTVKGSIVDVPEDSYTVPLGKAEIVREGEDVTLVGLGATVHQALDAAGELEKDGVSAEVIDLRSLVPLDRETVLNSVKKTGRLVVVDDDYQSYGVSGEIIATVVEQGVDFIKAAPKRVAYPDVPVPFSRPMEQHCLPNASKIRAAAQACF</sequence>
<dbReference type="EMBL" id="VFIY01000008">
    <property type="protein sequence ID" value="TPD60208.1"/>
    <property type="molecule type" value="Genomic_DNA"/>
</dbReference>
<evidence type="ECO:0000256" key="3">
    <source>
        <dbReference type="ARBA" id="ARBA00023052"/>
    </source>
</evidence>
<evidence type="ECO:0000256" key="1">
    <source>
        <dbReference type="ARBA" id="ARBA00001964"/>
    </source>
</evidence>
<keyword evidence="3" id="KW-0786">Thiamine pyrophosphate</keyword>
<feature type="domain" description="Transketolase-like pyrimidine-binding" evidence="4">
    <location>
        <begin position="11"/>
        <end position="186"/>
    </location>
</feature>
<comment type="cofactor">
    <cofactor evidence="1">
        <name>thiamine diphosphate</name>
        <dbReference type="ChEBI" id="CHEBI:58937"/>
    </cofactor>
</comment>
<evidence type="ECO:0000256" key="2">
    <source>
        <dbReference type="ARBA" id="ARBA00023002"/>
    </source>
</evidence>
<dbReference type="InterPro" id="IPR009014">
    <property type="entry name" value="Transketo_C/PFOR_II"/>
</dbReference>
<accession>A0A501PJI6</accession>
<keyword evidence="6" id="KW-1185">Reference proteome</keyword>
<dbReference type="Pfam" id="PF02779">
    <property type="entry name" value="Transket_pyr"/>
    <property type="match status" value="1"/>
</dbReference>
<dbReference type="PANTHER" id="PTHR43257:SF2">
    <property type="entry name" value="PYRUVATE DEHYDROGENASE E1 COMPONENT SUBUNIT BETA"/>
    <property type="match status" value="1"/>
</dbReference>
<dbReference type="InterPro" id="IPR029061">
    <property type="entry name" value="THDP-binding"/>
</dbReference>
<dbReference type="InterPro" id="IPR033248">
    <property type="entry name" value="Transketolase_C"/>
</dbReference>
<dbReference type="InterPro" id="IPR005475">
    <property type="entry name" value="Transketolase-like_Pyr-bd"/>
</dbReference>
<proteinExistence type="predicted"/>
<comment type="caution">
    <text evidence="5">The sequence shown here is derived from an EMBL/GenBank/DDBJ whole genome shotgun (WGS) entry which is preliminary data.</text>
</comment>
<dbReference type="GO" id="GO:0016491">
    <property type="term" value="F:oxidoreductase activity"/>
    <property type="evidence" value="ECO:0007669"/>
    <property type="project" value="UniProtKB-KW"/>
</dbReference>
<dbReference type="PANTHER" id="PTHR43257">
    <property type="entry name" value="PYRUVATE DEHYDROGENASE E1 COMPONENT BETA SUBUNIT"/>
    <property type="match status" value="1"/>
</dbReference>
<protein>
    <submittedName>
        <fullName evidence="5">Alpha-ketoacid dehydrogenase subunit beta</fullName>
    </submittedName>
</protein>
<dbReference type="Gene3D" id="3.40.50.920">
    <property type="match status" value="1"/>
</dbReference>
<dbReference type="FunFam" id="3.40.50.970:FF:000001">
    <property type="entry name" value="Pyruvate dehydrogenase E1 beta subunit"/>
    <property type="match status" value="1"/>
</dbReference>
<dbReference type="SUPFAM" id="SSF52518">
    <property type="entry name" value="Thiamin diphosphate-binding fold (THDP-binding)"/>
    <property type="match status" value="1"/>
</dbReference>
<reference evidence="6" key="1">
    <citation type="submission" date="2019-06" db="EMBL/GenBank/DDBJ databases">
        <title>The complete genome of Emcibacter congregatus ZYLT.</title>
        <authorList>
            <person name="Zhao Z."/>
        </authorList>
    </citation>
    <scope>NUCLEOTIDE SEQUENCE [LARGE SCALE GENOMIC DNA]</scope>
    <source>
        <strain evidence="6">MCCC 1A06723</strain>
    </source>
</reference>
<dbReference type="SUPFAM" id="SSF52922">
    <property type="entry name" value="TK C-terminal domain-like"/>
    <property type="match status" value="1"/>
</dbReference>
<dbReference type="AlphaFoldDB" id="A0A501PJI6"/>
<name>A0A501PJI6_9PROT</name>
<dbReference type="OrthoDB" id="9780894at2"/>
<dbReference type="Pfam" id="PF02780">
    <property type="entry name" value="Transketolase_C"/>
    <property type="match status" value="1"/>
</dbReference>
<evidence type="ECO:0000259" key="4">
    <source>
        <dbReference type="SMART" id="SM00861"/>
    </source>
</evidence>
<organism evidence="5 6">
    <name type="scientific">Emcibacter nanhaiensis</name>
    <dbReference type="NCBI Taxonomy" id="1505037"/>
    <lineage>
        <taxon>Bacteria</taxon>
        <taxon>Pseudomonadati</taxon>
        <taxon>Pseudomonadota</taxon>
        <taxon>Alphaproteobacteria</taxon>
        <taxon>Emcibacterales</taxon>
        <taxon>Emcibacteraceae</taxon>
        <taxon>Emcibacter</taxon>
    </lineage>
</organism>
<evidence type="ECO:0000313" key="6">
    <source>
        <dbReference type="Proteomes" id="UP000319148"/>
    </source>
</evidence>
<dbReference type="Gene3D" id="3.40.50.970">
    <property type="match status" value="1"/>
</dbReference>
<dbReference type="RefSeq" id="WP_139940618.1">
    <property type="nucleotide sequence ID" value="NZ_JBHSYP010000027.1"/>
</dbReference>
<gene>
    <name evidence="5" type="ORF">FIV46_09140</name>
</gene>
<dbReference type="Proteomes" id="UP000319148">
    <property type="component" value="Unassembled WGS sequence"/>
</dbReference>
<dbReference type="FunFam" id="3.40.50.920:FF:000001">
    <property type="entry name" value="Pyruvate dehydrogenase E1 beta subunit"/>
    <property type="match status" value="1"/>
</dbReference>
<dbReference type="NCBIfam" id="NF006667">
    <property type="entry name" value="PRK09212.1"/>
    <property type="match status" value="1"/>
</dbReference>
<evidence type="ECO:0000313" key="5">
    <source>
        <dbReference type="EMBL" id="TPD60208.1"/>
    </source>
</evidence>
<dbReference type="SMART" id="SM00861">
    <property type="entry name" value="Transket_pyr"/>
    <property type="match status" value="1"/>
</dbReference>
<keyword evidence="2" id="KW-0560">Oxidoreductase</keyword>
<dbReference type="CDD" id="cd07036">
    <property type="entry name" value="TPP_PYR_E1-PDHc-beta_like"/>
    <property type="match status" value="1"/>
</dbReference>